<feature type="domain" description="AB hydrolase-1" evidence="1">
    <location>
        <begin position="47"/>
        <end position="194"/>
    </location>
</feature>
<gene>
    <name evidence="2" type="ORF">EBN03_33305</name>
</gene>
<dbReference type="GO" id="GO:0016787">
    <property type="term" value="F:hydrolase activity"/>
    <property type="evidence" value="ECO:0007669"/>
    <property type="project" value="UniProtKB-KW"/>
</dbReference>
<dbReference type="EMBL" id="RFFH01000037">
    <property type="protein sequence ID" value="RMI27651.1"/>
    <property type="molecule type" value="Genomic_DNA"/>
</dbReference>
<dbReference type="Gene3D" id="3.40.50.1820">
    <property type="entry name" value="alpha/beta hydrolase"/>
    <property type="match status" value="1"/>
</dbReference>
<dbReference type="Pfam" id="PF00561">
    <property type="entry name" value="Abhydrolase_1"/>
    <property type="match status" value="1"/>
</dbReference>
<dbReference type="AlphaFoldDB" id="A0A3M2KRF3"/>
<name>A0A3M2KRF3_9NOCA</name>
<accession>A0A3M2KRF3</accession>
<keyword evidence="2" id="KW-0378">Hydrolase</keyword>
<reference evidence="2 3" key="1">
    <citation type="submission" date="2018-10" db="EMBL/GenBank/DDBJ databases">
        <title>Isolation from cow dung.</title>
        <authorList>
            <person name="Ling L."/>
        </authorList>
    </citation>
    <scope>NUCLEOTIDE SEQUENCE [LARGE SCALE GENOMIC DNA]</scope>
    <source>
        <strain evidence="2 3">NEAU-LL90</strain>
    </source>
</reference>
<keyword evidence="3" id="KW-1185">Reference proteome</keyword>
<organism evidence="2 3">
    <name type="scientific">Nocardia stercoris</name>
    <dbReference type="NCBI Taxonomy" id="2483361"/>
    <lineage>
        <taxon>Bacteria</taxon>
        <taxon>Bacillati</taxon>
        <taxon>Actinomycetota</taxon>
        <taxon>Actinomycetes</taxon>
        <taxon>Mycobacteriales</taxon>
        <taxon>Nocardiaceae</taxon>
        <taxon>Nocardia</taxon>
    </lineage>
</organism>
<protein>
    <submittedName>
        <fullName evidence="2">Alpha/beta fold hydrolase</fullName>
    </submittedName>
</protein>
<evidence type="ECO:0000259" key="1">
    <source>
        <dbReference type="Pfam" id="PF00561"/>
    </source>
</evidence>
<dbReference type="InterPro" id="IPR000073">
    <property type="entry name" value="AB_hydrolase_1"/>
</dbReference>
<dbReference type="OrthoDB" id="4536625at2"/>
<dbReference type="InterPro" id="IPR017208">
    <property type="entry name" value="UCP037442_abhydr"/>
</dbReference>
<dbReference type="InterPro" id="IPR029058">
    <property type="entry name" value="AB_hydrolase_fold"/>
</dbReference>
<proteinExistence type="predicted"/>
<dbReference type="Proteomes" id="UP000279275">
    <property type="component" value="Unassembled WGS sequence"/>
</dbReference>
<dbReference type="RefSeq" id="WP_122192147.1">
    <property type="nucleotide sequence ID" value="NZ_RFFH01000037.1"/>
</dbReference>
<dbReference type="PANTHER" id="PTHR43194">
    <property type="entry name" value="HYDROLASE ALPHA/BETA FOLD FAMILY"/>
    <property type="match status" value="1"/>
</dbReference>
<dbReference type="SUPFAM" id="SSF53474">
    <property type="entry name" value="alpha/beta-Hydrolases"/>
    <property type="match status" value="1"/>
</dbReference>
<evidence type="ECO:0000313" key="2">
    <source>
        <dbReference type="EMBL" id="RMI27651.1"/>
    </source>
</evidence>
<dbReference type="PIRSF" id="PIRSF037442">
    <property type="entry name" value="UCP037442_abhydr"/>
    <property type="match status" value="1"/>
</dbReference>
<sequence>METVVVRVPDGSTVPVRLIPARGTDAAVDRRSGISVQQGAGRVVAVIVPGLGVPAIYYEGVARLLAQRGVDAAVLELRGNGDSRPLPGPGSAYGYHELAAVDLPAVLKIVRERFPGRTPILVGHSLGGQLSMLYAARVRHRIGGLVLIASGAPDPRGYGGIARPAMMIGPTVAALTAQVAGFWPGDRIAAGGFGRQSKVLIADWARFSRTGRFEPTGADIDYEERLTRLRLPVLSITIAGDELVPRRSAHKLLEKLPNATITRWHNPDRLGHNTWALEAQAVVERIMLWLNESELIRTASV</sequence>
<dbReference type="PANTHER" id="PTHR43194:SF2">
    <property type="entry name" value="PEROXISOMAL MEMBRANE PROTEIN LPX1"/>
    <property type="match status" value="1"/>
</dbReference>
<dbReference type="InterPro" id="IPR050228">
    <property type="entry name" value="Carboxylesterase_BioH"/>
</dbReference>
<comment type="caution">
    <text evidence="2">The sequence shown here is derived from an EMBL/GenBank/DDBJ whole genome shotgun (WGS) entry which is preliminary data.</text>
</comment>
<evidence type="ECO:0000313" key="3">
    <source>
        <dbReference type="Proteomes" id="UP000279275"/>
    </source>
</evidence>